<dbReference type="EMBL" id="JBICRM010000007">
    <property type="protein sequence ID" value="MFG1704311.1"/>
    <property type="molecule type" value="Genomic_DNA"/>
</dbReference>
<evidence type="ECO:0000256" key="7">
    <source>
        <dbReference type="ARBA" id="ARBA00023306"/>
    </source>
</evidence>
<organism evidence="11 12">
    <name type="scientific">Nonomuraea marmarensis</name>
    <dbReference type="NCBI Taxonomy" id="3351344"/>
    <lineage>
        <taxon>Bacteria</taxon>
        <taxon>Bacillati</taxon>
        <taxon>Actinomycetota</taxon>
        <taxon>Actinomycetes</taxon>
        <taxon>Streptosporangiales</taxon>
        <taxon>Streptosporangiaceae</taxon>
        <taxon>Nonomuraea</taxon>
    </lineage>
</organism>
<dbReference type="InterPro" id="IPR019933">
    <property type="entry name" value="DivIVA_domain"/>
</dbReference>
<accession>A0ABW7AAE7</accession>
<evidence type="ECO:0000256" key="5">
    <source>
        <dbReference type="ARBA" id="ARBA00022618"/>
    </source>
</evidence>
<reference evidence="11 12" key="1">
    <citation type="submission" date="2024-10" db="EMBL/GenBank/DDBJ databases">
        <authorList>
            <person name="Topkara A.R."/>
            <person name="Saygin H."/>
        </authorList>
    </citation>
    <scope>NUCLEOTIDE SEQUENCE [LARGE SCALE GENOMIC DNA]</scope>
    <source>
        <strain evidence="11 12">M3C6</strain>
    </source>
</reference>
<dbReference type="Gene3D" id="6.10.250.660">
    <property type="match status" value="1"/>
</dbReference>
<dbReference type="RefSeq" id="WP_393165233.1">
    <property type="nucleotide sequence ID" value="NZ_JBICRM010000007.1"/>
</dbReference>
<dbReference type="InterPro" id="IPR007793">
    <property type="entry name" value="DivIVA_fam"/>
</dbReference>
<gene>
    <name evidence="11" type="ORF">ACFLIM_14060</name>
</gene>
<feature type="region of interest" description="Disordered" evidence="10">
    <location>
        <begin position="194"/>
        <end position="230"/>
    </location>
</feature>
<evidence type="ECO:0000256" key="4">
    <source>
        <dbReference type="ARBA" id="ARBA00022490"/>
    </source>
</evidence>
<evidence type="ECO:0000313" key="12">
    <source>
        <dbReference type="Proteomes" id="UP001603978"/>
    </source>
</evidence>
<evidence type="ECO:0000256" key="6">
    <source>
        <dbReference type="ARBA" id="ARBA00023054"/>
    </source>
</evidence>
<protein>
    <recommendedName>
        <fullName evidence="3">Cell wall synthesis protein Wag31</fullName>
    </recommendedName>
    <alternativeName>
        <fullName evidence="8">Antigen 84</fullName>
    </alternativeName>
</protein>
<evidence type="ECO:0000256" key="3">
    <source>
        <dbReference type="ARBA" id="ARBA00018787"/>
    </source>
</evidence>
<comment type="caution">
    <text evidence="11">The sequence shown here is derived from an EMBL/GenBank/DDBJ whole genome shotgun (WGS) entry which is preliminary data.</text>
</comment>
<feature type="coiled-coil region" evidence="9">
    <location>
        <begin position="115"/>
        <end position="193"/>
    </location>
</feature>
<keyword evidence="12" id="KW-1185">Reference proteome</keyword>
<dbReference type="Pfam" id="PF05103">
    <property type="entry name" value="DivIVA"/>
    <property type="match status" value="1"/>
</dbReference>
<keyword evidence="5" id="KW-0132">Cell division</keyword>
<evidence type="ECO:0000256" key="1">
    <source>
        <dbReference type="ARBA" id="ARBA00004496"/>
    </source>
</evidence>
<sequence length="230" mass="24946">MSLAHQPHQDHTGEEHGQTIDDQAAPYVRTAAAVLDAAAVRNQVFTVVRLREGYDLAEVDAFLAQVETSLGVLLRENAELRTRSRSPGDAQSRADSARIVALAQETAGRAIASAHKEAERIVQQARDRAEAVMNEALDQVAREREALSLSRQDLESRLDSLNRSVGDYRDRVADTLQAQMTQLSSLLADLTEMDADWQQPLAGTAPPAASDPDTQPFDPPGDGVQPGSRS</sequence>
<name>A0ABW7AAE7_9ACTN</name>
<evidence type="ECO:0000256" key="9">
    <source>
        <dbReference type="SAM" id="Coils"/>
    </source>
</evidence>
<dbReference type="PANTHER" id="PTHR35794:SF2">
    <property type="entry name" value="CELL DIVISION PROTEIN DIVIVA"/>
    <property type="match status" value="1"/>
</dbReference>
<comment type="subcellular location">
    <subcellularLocation>
        <location evidence="1">Cytoplasm</location>
    </subcellularLocation>
</comment>
<evidence type="ECO:0000256" key="2">
    <source>
        <dbReference type="ARBA" id="ARBA00009008"/>
    </source>
</evidence>
<keyword evidence="6 9" id="KW-0175">Coiled coil</keyword>
<keyword evidence="4" id="KW-0963">Cytoplasm</keyword>
<dbReference type="NCBIfam" id="TIGR03544">
    <property type="entry name" value="DivI1A_domain"/>
    <property type="match status" value="1"/>
</dbReference>
<proteinExistence type="inferred from homology"/>
<keyword evidence="7" id="KW-0131">Cell cycle</keyword>
<comment type="similarity">
    <text evidence="2">Belongs to the DivIVA family.</text>
</comment>
<dbReference type="PANTHER" id="PTHR35794">
    <property type="entry name" value="CELL DIVISION PROTEIN DIVIVA"/>
    <property type="match status" value="1"/>
</dbReference>
<dbReference type="Proteomes" id="UP001603978">
    <property type="component" value="Unassembled WGS sequence"/>
</dbReference>
<evidence type="ECO:0000256" key="10">
    <source>
        <dbReference type="SAM" id="MobiDB-lite"/>
    </source>
</evidence>
<evidence type="ECO:0000256" key="8">
    <source>
        <dbReference type="ARBA" id="ARBA00031737"/>
    </source>
</evidence>
<evidence type="ECO:0000313" key="11">
    <source>
        <dbReference type="EMBL" id="MFG1704311.1"/>
    </source>
</evidence>